<evidence type="ECO:0000313" key="10">
    <source>
        <dbReference type="Proteomes" id="UP000216605"/>
    </source>
</evidence>
<dbReference type="InterPro" id="IPR051476">
    <property type="entry name" value="Bac_ResReg_Asp_Phosphatase"/>
</dbReference>
<keyword evidence="3" id="KW-0677">Repeat</keyword>
<comment type="subcellular location">
    <subcellularLocation>
        <location evidence="1">Cytoplasm</location>
    </subcellularLocation>
</comment>
<dbReference type="InterPro" id="IPR016032">
    <property type="entry name" value="Sig_transdc_resp-reg_C-effctor"/>
</dbReference>
<evidence type="ECO:0000256" key="8">
    <source>
        <dbReference type="SAM" id="Phobius"/>
    </source>
</evidence>
<keyword evidence="8" id="KW-1133">Transmembrane helix</keyword>
<keyword evidence="4 6" id="KW-0802">TPR repeat</keyword>
<dbReference type="GO" id="GO:0003677">
    <property type="term" value="F:DNA binding"/>
    <property type="evidence" value="ECO:0007669"/>
    <property type="project" value="InterPro"/>
</dbReference>
<evidence type="ECO:0000256" key="7">
    <source>
        <dbReference type="SAM" id="Coils"/>
    </source>
</evidence>
<dbReference type="Gene3D" id="1.25.40.10">
    <property type="entry name" value="Tetratricopeptide repeat domain"/>
    <property type="match status" value="3"/>
</dbReference>
<keyword evidence="7" id="KW-0175">Coiled coil</keyword>
<dbReference type="InterPro" id="IPR019734">
    <property type="entry name" value="TPR_rpt"/>
</dbReference>
<dbReference type="PANTHER" id="PTHR46630:SF1">
    <property type="entry name" value="TETRATRICOPEPTIDE REPEAT PROTEIN 29"/>
    <property type="match status" value="1"/>
</dbReference>
<evidence type="ECO:0000256" key="6">
    <source>
        <dbReference type="PROSITE-ProRule" id="PRU00339"/>
    </source>
</evidence>
<dbReference type="Proteomes" id="UP000216605">
    <property type="component" value="Unassembled WGS sequence"/>
</dbReference>
<keyword evidence="8" id="KW-0472">Membrane</keyword>
<evidence type="ECO:0000256" key="3">
    <source>
        <dbReference type="ARBA" id="ARBA00022737"/>
    </source>
</evidence>
<dbReference type="PANTHER" id="PTHR46630">
    <property type="entry name" value="TETRATRICOPEPTIDE REPEAT PROTEIN 29"/>
    <property type="match status" value="1"/>
</dbReference>
<dbReference type="SUPFAM" id="SSF46894">
    <property type="entry name" value="C-terminal effector domain of the bipartite response regulators"/>
    <property type="match status" value="1"/>
</dbReference>
<dbReference type="InterPro" id="IPR036388">
    <property type="entry name" value="WH-like_DNA-bd_sf"/>
</dbReference>
<evidence type="ECO:0000256" key="4">
    <source>
        <dbReference type="ARBA" id="ARBA00022803"/>
    </source>
</evidence>
<evidence type="ECO:0000313" key="9">
    <source>
        <dbReference type="EMBL" id="OYQ35118.1"/>
    </source>
</evidence>
<dbReference type="GO" id="GO:0005737">
    <property type="term" value="C:cytoplasm"/>
    <property type="evidence" value="ECO:0007669"/>
    <property type="project" value="UniProtKB-SubCell"/>
</dbReference>
<dbReference type="SUPFAM" id="SSF48452">
    <property type="entry name" value="TPR-like"/>
    <property type="match status" value="2"/>
</dbReference>
<feature type="repeat" description="TPR" evidence="6">
    <location>
        <begin position="100"/>
        <end position="133"/>
    </location>
</feature>
<name>A0A255Z0X3_9FLAO</name>
<evidence type="ECO:0000256" key="2">
    <source>
        <dbReference type="ARBA" id="ARBA00022490"/>
    </source>
</evidence>
<comment type="caution">
    <text evidence="9">The sequence shown here is derived from an EMBL/GenBank/DDBJ whole genome shotgun (WGS) entry which is preliminary data.</text>
</comment>
<dbReference type="PROSITE" id="PS50005">
    <property type="entry name" value="TPR"/>
    <property type="match status" value="1"/>
</dbReference>
<evidence type="ECO:0000256" key="1">
    <source>
        <dbReference type="ARBA" id="ARBA00004496"/>
    </source>
</evidence>
<dbReference type="SMART" id="SM00028">
    <property type="entry name" value="TPR"/>
    <property type="match status" value="6"/>
</dbReference>
<dbReference type="Pfam" id="PF13424">
    <property type="entry name" value="TPR_12"/>
    <property type="match status" value="1"/>
</dbReference>
<dbReference type="AlphaFoldDB" id="A0A255Z0X3"/>
<accession>A0A255Z0X3</accession>
<proteinExistence type="inferred from homology"/>
<reference evidence="9 10" key="1">
    <citation type="submission" date="2017-07" db="EMBL/GenBank/DDBJ databases">
        <title>Flavobacterium cyanobacteriorum sp. nov., isolated from cyanobacterial aggregates in a eutrophic lake.</title>
        <authorList>
            <person name="Cai H."/>
        </authorList>
    </citation>
    <scope>NUCLEOTIDE SEQUENCE [LARGE SCALE GENOMIC DNA]</scope>
    <source>
        <strain evidence="9 10">TH021</strain>
    </source>
</reference>
<comment type="similarity">
    <text evidence="5">Belongs to the Rap family.</text>
</comment>
<dbReference type="GO" id="GO:0006355">
    <property type="term" value="P:regulation of DNA-templated transcription"/>
    <property type="evidence" value="ECO:0007669"/>
    <property type="project" value="InterPro"/>
</dbReference>
<sequence length="614" mass="70105">MKKIIALVLLVNAVCYPQKSQYDFKEAEANTRKLIYSVPDSALIIIKKTLAQKGSIPDTVYGNTYNLYGIYYGMKGKPDSSLCFYRKSLAYLDGYPKNKARTLLNMSISYRNKGEYKKAISLIEEVLGINRKIKNNTGIAMAYGELASNHTLMLEYDKSVDYLLKAIAILKAEKNTKQLTAIKQKLANTYLKNNNFKFAIDLYNECLDEFKAMGNNKNYYLTHLNLTEAYIHTNNFRGAKLSLKEAARGLEKFGDKELIGIAFSKLGNIEKLQGNPDKGADYYSTAMSCLTASGSANIVRIASEYINLLNGQKDYNKALAIITMVQESGKLKIVNDSDLMEFNKASADTYAGTHEDKKAIASYKKALAINDSISSAEKERAVQEMQANFQTELQREKNRALEAKNRALKENHKTQQQLMLAYIIGSVIIIILFLSILRGSKLKLKLQQEALKNIEAEKILIEQQHRHEQEINNTQKQVIEEKQRELTSQTLRMANYHDGLNHLIHKCDDNVFTKVSEVKKELQQLAKQKDYWKQFETRFNSLHPDFNNNLTGRFAKLTKNDIEFCSLLKLNLSNKEIASLLQISHESAITKKYRIKKKMDIQDDEEFEKVLKEL</sequence>
<keyword evidence="8" id="KW-0812">Transmembrane</keyword>
<dbReference type="EMBL" id="NOXV01000286">
    <property type="protein sequence ID" value="OYQ35118.1"/>
    <property type="molecule type" value="Genomic_DNA"/>
</dbReference>
<organism evidence="9 10">
    <name type="scientific">Flavobacterium cyanobacteriorum</name>
    <dbReference type="NCBI Taxonomy" id="2022802"/>
    <lineage>
        <taxon>Bacteria</taxon>
        <taxon>Pseudomonadati</taxon>
        <taxon>Bacteroidota</taxon>
        <taxon>Flavobacteriia</taxon>
        <taxon>Flavobacteriales</taxon>
        <taxon>Flavobacteriaceae</taxon>
        <taxon>Flavobacterium</taxon>
    </lineage>
</organism>
<keyword evidence="10" id="KW-1185">Reference proteome</keyword>
<dbReference type="InterPro" id="IPR011990">
    <property type="entry name" value="TPR-like_helical_dom_sf"/>
</dbReference>
<dbReference type="Gene3D" id="1.10.10.10">
    <property type="entry name" value="Winged helix-like DNA-binding domain superfamily/Winged helix DNA-binding domain"/>
    <property type="match status" value="1"/>
</dbReference>
<protein>
    <submittedName>
        <fullName evidence="9">Uncharacterized protein</fullName>
    </submittedName>
</protein>
<keyword evidence="2" id="KW-0963">Cytoplasm</keyword>
<dbReference type="OrthoDB" id="1090267at2"/>
<feature type="coiled-coil region" evidence="7">
    <location>
        <begin position="386"/>
        <end position="484"/>
    </location>
</feature>
<feature type="transmembrane region" description="Helical" evidence="8">
    <location>
        <begin position="419"/>
        <end position="437"/>
    </location>
</feature>
<dbReference type="RefSeq" id="WP_094415554.1">
    <property type="nucleotide sequence ID" value="NZ_NOXV01000286.1"/>
</dbReference>
<gene>
    <name evidence="9" type="ORF">CHU92_11100</name>
</gene>
<evidence type="ECO:0000256" key="5">
    <source>
        <dbReference type="ARBA" id="ARBA00038253"/>
    </source>
</evidence>